<reference evidence="2" key="1">
    <citation type="submission" date="2020-02" db="EMBL/GenBank/DDBJ databases">
        <authorList>
            <person name="Meier V. D."/>
        </authorList>
    </citation>
    <scope>NUCLEOTIDE SEQUENCE</scope>
    <source>
        <strain evidence="2">AVDCRST_MAG42</strain>
    </source>
</reference>
<sequence>MKTAVIMSWSGGKDSAVALQTLLHSDEHEVVALMTSVSAEYRRISHHGVREELLDAQADAIGLPLEKVYLPSGPNGGCSNDVYEQIMAATLTAFRQRDIETVAYGDLFLEDIRAWREASLARLGMRAVFPIWKRDTTELAREVIRSGYRAYTSCVEGSVGREFAGRLYDDEFLAQLPAGMDPCGERGEFHSFVFDGPPFRWPVPVEVGEIVTRDGRFYADLLSSRTVAQPNCVAELIPQV</sequence>
<dbReference type="Gene3D" id="3.40.50.620">
    <property type="entry name" value="HUPs"/>
    <property type="match status" value="1"/>
</dbReference>
<evidence type="ECO:0000313" key="2">
    <source>
        <dbReference type="EMBL" id="CAA9246087.1"/>
    </source>
</evidence>
<dbReference type="Gene3D" id="3.90.1490.10">
    <property type="entry name" value="putative n-type atp pyrophosphatase, domain 2"/>
    <property type="match status" value="1"/>
</dbReference>
<evidence type="ECO:0000259" key="1">
    <source>
        <dbReference type="Pfam" id="PF01902"/>
    </source>
</evidence>
<accession>A0A6J4I9T4</accession>
<dbReference type="InterPro" id="IPR002761">
    <property type="entry name" value="Diphthami_syn_dom"/>
</dbReference>
<dbReference type="AlphaFoldDB" id="A0A6J4I9T4"/>
<dbReference type="SUPFAM" id="SSF52402">
    <property type="entry name" value="Adenine nucleotide alpha hydrolases-like"/>
    <property type="match status" value="1"/>
</dbReference>
<proteinExistence type="predicted"/>
<protein>
    <submittedName>
        <fullName evidence="2">COG2102: Predicted ATPases of PP-loop superfamily</fullName>
    </submittedName>
</protein>
<gene>
    <name evidence="2" type="ORF">AVDCRST_MAG42-1972</name>
</gene>
<dbReference type="CDD" id="cd01994">
    <property type="entry name" value="AANH_PF0828-like"/>
    <property type="match status" value="1"/>
</dbReference>
<name>A0A6J4I9T4_9BACT</name>
<feature type="domain" description="Diphthamide synthase" evidence="1">
    <location>
        <begin position="1"/>
        <end position="214"/>
    </location>
</feature>
<dbReference type="EMBL" id="CADCTA010000073">
    <property type="protein sequence ID" value="CAA9246087.1"/>
    <property type="molecule type" value="Genomic_DNA"/>
</dbReference>
<organism evidence="2">
    <name type="scientific">uncultured Chthoniobacterales bacterium</name>
    <dbReference type="NCBI Taxonomy" id="1836801"/>
    <lineage>
        <taxon>Bacteria</taxon>
        <taxon>Pseudomonadati</taxon>
        <taxon>Verrucomicrobiota</taxon>
        <taxon>Spartobacteria</taxon>
        <taxon>Chthoniobacterales</taxon>
        <taxon>environmental samples</taxon>
    </lineage>
</organism>
<dbReference type="InterPro" id="IPR014729">
    <property type="entry name" value="Rossmann-like_a/b/a_fold"/>
</dbReference>
<dbReference type="Pfam" id="PF01902">
    <property type="entry name" value="Diphthami_syn_2"/>
    <property type="match status" value="1"/>
</dbReference>